<feature type="region of interest" description="Disordered" evidence="1">
    <location>
        <begin position="415"/>
        <end position="461"/>
    </location>
</feature>
<sequence length="747" mass="83868">MSLAKILTFSLLDRCKLYNINPKDCQNSVYIPDASYDAYLKSFNIPIQKDPECNDKNCVIVVYKDPARISVNTAPPQENKGCNLPNAADCVPNINSNGKPDNKTEKEPPIVVQKTVYIDSDKSNKRESSDNDHESSSKREKIVTVTETVTESLPSRPKKVKRPKKESTSSESEGPTSKEREKEPCTESSKAKHSEIPKTVTISVDNSSQSQNQTMSPQQIVTVYEQPQKTVTISANQTQSVRQPEAIQTGQIQQPTVSPVQVLTDKSITRDNLTPEKGIQSQLEEMKTILEQRICKEKDDEDCAPRKKDKLEKCIEDCEEEFGDKKKKKPSKKTNSDSNESEEHMKKPIKTKTVQPVVTLTRMQTVTVTDEVPVTLYREIEKTITKDNIVTRFKVQTEYKTVSVEKKPEKISKEPVSPTVSIPITEKPPTESITPTATVTKTEKPPNETVTSEVKVPKAEEPVEKPPKIKIEPTVEVTKLSNKNEPTVKRKELDGDDKESEPIPENILRQYLQRLLGSVNKSTTNETLKEPLLISLPQIPLTSKDDKDQKSSDDQQTISIPITIADPQKEQLSQITPEKNEPGNELSKSLIPLFGQFLSKITKDSLQKVKKEDVEPIQKPDIKTVLLTTTQFVTETIRQPIETCAVDNSDKKEQNCKIEQVPKGPKTVYHTVYKKKPMKMKCRPVIKNKVNCIMIKEGTVFKTVRDGKVDKENSVALAKEAALNAVEEAIKNQNGENVLEPTSDEKS</sequence>
<feature type="compositionally biased region" description="Polar residues" evidence="1">
    <location>
        <begin position="431"/>
        <end position="440"/>
    </location>
</feature>
<feature type="compositionally biased region" description="Polar residues" evidence="1">
    <location>
        <begin position="200"/>
        <end position="217"/>
    </location>
</feature>
<dbReference type="OrthoDB" id="2192975at2759"/>
<gene>
    <name evidence="2" type="ORF">M153_7820001866</name>
</gene>
<protein>
    <submittedName>
        <fullName evidence="2">Uncharacterized protein</fullName>
    </submittedName>
</protein>
<evidence type="ECO:0000313" key="2">
    <source>
        <dbReference type="EMBL" id="KRH93547.1"/>
    </source>
</evidence>
<keyword evidence="3" id="KW-1185">Reference proteome</keyword>
<name>A0A0R0M565_9MICR</name>
<evidence type="ECO:0000313" key="3">
    <source>
        <dbReference type="Proteomes" id="UP000051530"/>
    </source>
</evidence>
<proteinExistence type="predicted"/>
<accession>A0A0R0M565</accession>
<feature type="region of interest" description="Disordered" evidence="1">
    <location>
        <begin position="539"/>
        <end position="569"/>
    </location>
</feature>
<feature type="region of interest" description="Disordered" evidence="1">
    <location>
        <begin position="481"/>
        <end position="501"/>
    </location>
</feature>
<feature type="compositionally biased region" description="Basic and acidic residues" evidence="1">
    <location>
        <begin position="119"/>
        <end position="142"/>
    </location>
</feature>
<feature type="region of interest" description="Disordered" evidence="1">
    <location>
        <begin position="236"/>
        <end position="258"/>
    </location>
</feature>
<dbReference type="VEuPathDB" id="MicrosporidiaDB:M153_7820001866"/>
<feature type="region of interest" description="Disordered" evidence="1">
    <location>
        <begin position="321"/>
        <end position="351"/>
    </location>
</feature>
<organism evidence="2 3">
    <name type="scientific">Pseudoloma neurophilia</name>
    <dbReference type="NCBI Taxonomy" id="146866"/>
    <lineage>
        <taxon>Eukaryota</taxon>
        <taxon>Fungi</taxon>
        <taxon>Fungi incertae sedis</taxon>
        <taxon>Microsporidia</taxon>
        <taxon>Pseudoloma</taxon>
    </lineage>
</organism>
<evidence type="ECO:0000256" key="1">
    <source>
        <dbReference type="SAM" id="MobiDB-lite"/>
    </source>
</evidence>
<dbReference type="Proteomes" id="UP000051530">
    <property type="component" value="Unassembled WGS sequence"/>
</dbReference>
<comment type="caution">
    <text evidence="2">The sequence shown here is derived from an EMBL/GenBank/DDBJ whole genome shotgun (WGS) entry which is preliminary data.</text>
</comment>
<feature type="compositionally biased region" description="Basic and acidic residues" evidence="1">
    <location>
        <begin position="543"/>
        <end position="553"/>
    </location>
</feature>
<dbReference type="AlphaFoldDB" id="A0A0R0M565"/>
<reference evidence="2 3" key="1">
    <citation type="submission" date="2015-07" db="EMBL/GenBank/DDBJ databases">
        <title>The genome of Pseudoloma neurophilia, a relevant intracellular parasite of the zebrafish.</title>
        <authorList>
            <person name="Ndikumana S."/>
            <person name="Pelin A."/>
            <person name="Sanders J."/>
            <person name="Corradi N."/>
        </authorList>
    </citation>
    <scope>NUCLEOTIDE SEQUENCE [LARGE SCALE GENOMIC DNA]</scope>
    <source>
        <strain evidence="2 3">MK1</strain>
    </source>
</reference>
<dbReference type="EMBL" id="LGUB01000299">
    <property type="protein sequence ID" value="KRH93547.1"/>
    <property type="molecule type" value="Genomic_DNA"/>
</dbReference>
<feature type="compositionally biased region" description="Basic and acidic residues" evidence="1">
    <location>
        <begin position="176"/>
        <end position="196"/>
    </location>
</feature>
<feature type="region of interest" description="Disordered" evidence="1">
    <location>
        <begin position="93"/>
        <end position="217"/>
    </location>
</feature>